<feature type="transmembrane region" description="Helical" evidence="5">
    <location>
        <begin position="354"/>
        <end position="372"/>
    </location>
</feature>
<feature type="transmembrane region" description="Helical" evidence="5">
    <location>
        <begin position="314"/>
        <end position="333"/>
    </location>
</feature>
<feature type="transmembrane region" description="Helical" evidence="5">
    <location>
        <begin position="80"/>
        <end position="101"/>
    </location>
</feature>
<feature type="transmembrane region" description="Helical" evidence="5">
    <location>
        <begin position="378"/>
        <end position="397"/>
    </location>
</feature>
<evidence type="ECO:0000259" key="6">
    <source>
        <dbReference type="PROSITE" id="PS50850"/>
    </source>
</evidence>
<gene>
    <name evidence="7" type="ORF">GCM10010470_54820</name>
</gene>
<dbReference type="PROSITE" id="PS50850">
    <property type="entry name" value="MFS"/>
    <property type="match status" value="1"/>
</dbReference>
<keyword evidence="3 5" id="KW-1133">Transmembrane helix</keyword>
<evidence type="ECO:0000256" key="5">
    <source>
        <dbReference type="SAM" id="Phobius"/>
    </source>
</evidence>
<name>A0ABN3VKM3_9PSEU</name>
<keyword evidence="4 5" id="KW-0472">Membrane</keyword>
<evidence type="ECO:0000256" key="4">
    <source>
        <dbReference type="ARBA" id="ARBA00023136"/>
    </source>
</evidence>
<feature type="transmembrane region" description="Helical" evidence="5">
    <location>
        <begin position="178"/>
        <end position="196"/>
    </location>
</feature>
<dbReference type="InterPro" id="IPR036259">
    <property type="entry name" value="MFS_trans_sf"/>
</dbReference>
<evidence type="ECO:0000313" key="8">
    <source>
        <dbReference type="Proteomes" id="UP001500979"/>
    </source>
</evidence>
<evidence type="ECO:0000313" key="7">
    <source>
        <dbReference type="EMBL" id="GAA2812429.1"/>
    </source>
</evidence>
<feature type="transmembrane region" description="Helical" evidence="5">
    <location>
        <begin position="140"/>
        <end position="158"/>
    </location>
</feature>
<dbReference type="Proteomes" id="UP001500979">
    <property type="component" value="Unassembled WGS sequence"/>
</dbReference>
<feature type="transmembrane region" description="Helical" evidence="5">
    <location>
        <begin position="289"/>
        <end position="308"/>
    </location>
</feature>
<evidence type="ECO:0000256" key="1">
    <source>
        <dbReference type="ARBA" id="ARBA00004651"/>
    </source>
</evidence>
<organism evidence="7 8">
    <name type="scientific">Saccharopolyspora taberi</name>
    <dbReference type="NCBI Taxonomy" id="60895"/>
    <lineage>
        <taxon>Bacteria</taxon>
        <taxon>Bacillati</taxon>
        <taxon>Actinomycetota</taxon>
        <taxon>Actinomycetes</taxon>
        <taxon>Pseudonocardiales</taxon>
        <taxon>Pseudonocardiaceae</taxon>
        <taxon>Saccharopolyspora</taxon>
    </lineage>
</organism>
<feature type="domain" description="Major facilitator superfamily (MFS) profile" evidence="6">
    <location>
        <begin position="14"/>
        <end position="399"/>
    </location>
</feature>
<dbReference type="EMBL" id="BAAAUX010000024">
    <property type="protein sequence ID" value="GAA2812429.1"/>
    <property type="molecule type" value="Genomic_DNA"/>
</dbReference>
<feature type="transmembrane region" description="Helical" evidence="5">
    <location>
        <begin position="48"/>
        <end position="68"/>
    </location>
</feature>
<evidence type="ECO:0000256" key="2">
    <source>
        <dbReference type="ARBA" id="ARBA00022692"/>
    </source>
</evidence>
<comment type="subcellular location">
    <subcellularLocation>
        <location evidence="1">Cell membrane</location>
        <topology evidence="1">Multi-pass membrane protein</topology>
    </subcellularLocation>
</comment>
<comment type="caution">
    <text evidence="7">The sequence shown here is derived from an EMBL/GenBank/DDBJ whole genome shotgun (WGS) entry which is preliminary data.</text>
</comment>
<protein>
    <submittedName>
        <fullName evidence="7">MFS transporter</fullName>
    </submittedName>
</protein>
<reference evidence="7 8" key="1">
    <citation type="journal article" date="2019" name="Int. J. Syst. Evol. Microbiol.">
        <title>The Global Catalogue of Microorganisms (GCM) 10K type strain sequencing project: providing services to taxonomists for standard genome sequencing and annotation.</title>
        <authorList>
            <consortium name="The Broad Institute Genomics Platform"/>
            <consortium name="The Broad Institute Genome Sequencing Center for Infectious Disease"/>
            <person name="Wu L."/>
            <person name="Ma J."/>
        </authorList>
    </citation>
    <scope>NUCLEOTIDE SEQUENCE [LARGE SCALE GENOMIC DNA]</scope>
    <source>
        <strain evidence="7 8">JCM 9383</strain>
    </source>
</reference>
<dbReference type="Gene3D" id="1.20.1250.20">
    <property type="entry name" value="MFS general substrate transporter like domains"/>
    <property type="match status" value="1"/>
</dbReference>
<sequence>MIDPPVVAHVRRRTLLVLVVAQVLAGAGLAAGATTGALLAEDLLGSTALAGLPVALFTLGAAGAALLIGRLSQALGRRPGLAAGYGLGAAGSAGVVVASVVGNAPLLAVSLLCYGGGSAANLQARYAGADLADAAGRGKALSTVLVATTVGAVVGPNLTAPSGAFAEGIGVPALAGPFLLAFAAYGLGAVVLLVFLRPDPLLTARKLVQPQQQRVESVGGSRRLLAVAAVTLVLTQVVMVAIMTMTPVHMSAHGHGFTEIGLVVAVHVGCMYLPSPVTGVLTDRLGRRPVMAAAGVVLLAAGLLAATAPEHSVAWPALALGLLGLGWNLGLVGGTAMVTDAADLATRARVQGRIDLAVALAGATGGLSSGVVVATAGFAGLSVLGGVLAVCLLPLLLRR</sequence>
<feature type="transmembrane region" description="Helical" evidence="5">
    <location>
        <begin position="107"/>
        <end position="128"/>
    </location>
</feature>
<accession>A0ABN3VKM3</accession>
<keyword evidence="2 5" id="KW-0812">Transmembrane</keyword>
<dbReference type="PANTHER" id="PTHR23534">
    <property type="entry name" value="MFS PERMEASE"/>
    <property type="match status" value="1"/>
</dbReference>
<keyword evidence="8" id="KW-1185">Reference proteome</keyword>
<dbReference type="PANTHER" id="PTHR23534:SF1">
    <property type="entry name" value="MAJOR FACILITATOR SUPERFAMILY PROTEIN"/>
    <property type="match status" value="1"/>
</dbReference>
<feature type="transmembrane region" description="Helical" evidence="5">
    <location>
        <begin position="224"/>
        <end position="248"/>
    </location>
</feature>
<dbReference type="Pfam" id="PF07690">
    <property type="entry name" value="MFS_1"/>
    <property type="match status" value="1"/>
</dbReference>
<feature type="transmembrane region" description="Helical" evidence="5">
    <location>
        <begin position="260"/>
        <end position="282"/>
    </location>
</feature>
<dbReference type="InterPro" id="IPR020846">
    <property type="entry name" value="MFS_dom"/>
</dbReference>
<dbReference type="SUPFAM" id="SSF103473">
    <property type="entry name" value="MFS general substrate transporter"/>
    <property type="match status" value="1"/>
</dbReference>
<dbReference type="RefSeq" id="WP_344684555.1">
    <property type="nucleotide sequence ID" value="NZ_BAAAUX010000024.1"/>
</dbReference>
<proteinExistence type="predicted"/>
<evidence type="ECO:0000256" key="3">
    <source>
        <dbReference type="ARBA" id="ARBA00022989"/>
    </source>
</evidence>
<dbReference type="InterPro" id="IPR011701">
    <property type="entry name" value="MFS"/>
</dbReference>